<reference evidence="4" key="1">
    <citation type="journal article" date="2019" name="Int. J. Syst. Evol. Microbiol.">
        <title>The Global Catalogue of Microorganisms (GCM) 10K type strain sequencing project: providing services to taxonomists for standard genome sequencing and annotation.</title>
        <authorList>
            <consortium name="The Broad Institute Genomics Platform"/>
            <consortium name="The Broad Institute Genome Sequencing Center for Infectious Disease"/>
            <person name="Wu L."/>
            <person name="Ma J."/>
        </authorList>
    </citation>
    <scope>NUCLEOTIDE SEQUENCE [LARGE SCALE GENOMIC DNA]</scope>
    <source>
        <strain evidence="4">TBRC 1826</strain>
    </source>
</reference>
<proteinExistence type="predicted"/>
<sequence>MTTIERVLYVAGGVGVLATLSWVVLGQGWQPGNAVAGVLSCASVAAGALLRALASPSNDASHPPVAGDDIVQSRIRAEGAVVAKSGRGRSGRDRIRQRGIRAGGDVIGTQETTPPPPEAAP</sequence>
<keyword evidence="2" id="KW-0812">Transmembrane</keyword>
<feature type="transmembrane region" description="Helical" evidence="2">
    <location>
        <begin position="7"/>
        <end position="29"/>
    </location>
</feature>
<dbReference type="EMBL" id="JBHSBH010000007">
    <property type="protein sequence ID" value="MFC3996532.1"/>
    <property type="molecule type" value="Genomic_DNA"/>
</dbReference>
<protein>
    <submittedName>
        <fullName evidence="3">Uncharacterized protein</fullName>
    </submittedName>
</protein>
<organism evidence="3 4">
    <name type="scientific">Nocardiopsis sediminis</name>
    <dbReference type="NCBI Taxonomy" id="1778267"/>
    <lineage>
        <taxon>Bacteria</taxon>
        <taxon>Bacillati</taxon>
        <taxon>Actinomycetota</taxon>
        <taxon>Actinomycetes</taxon>
        <taxon>Streptosporangiales</taxon>
        <taxon>Nocardiopsidaceae</taxon>
        <taxon>Nocardiopsis</taxon>
    </lineage>
</organism>
<dbReference type="Proteomes" id="UP001595847">
    <property type="component" value="Unassembled WGS sequence"/>
</dbReference>
<accession>A0ABV8FK80</accession>
<evidence type="ECO:0000313" key="3">
    <source>
        <dbReference type="EMBL" id="MFC3996532.1"/>
    </source>
</evidence>
<keyword evidence="2" id="KW-0472">Membrane</keyword>
<evidence type="ECO:0000256" key="1">
    <source>
        <dbReference type="SAM" id="MobiDB-lite"/>
    </source>
</evidence>
<name>A0ABV8FK80_9ACTN</name>
<gene>
    <name evidence="3" type="ORF">ACFOVU_11435</name>
</gene>
<feature type="region of interest" description="Disordered" evidence="1">
    <location>
        <begin position="82"/>
        <end position="121"/>
    </location>
</feature>
<keyword evidence="4" id="KW-1185">Reference proteome</keyword>
<evidence type="ECO:0000313" key="4">
    <source>
        <dbReference type="Proteomes" id="UP001595847"/>
    </source>
</evidence>
<evidence type="ECO:0000256" key="2">
    <source>
        <dbReference type="SAM" id="Phobius"/>
    </source>
</evidence>
<dbReference type="RefSeq" id="WP_378532662.1">
    <property type="nucleotide sequence ID" value="NZ_JBHSBH010000007.1"/>
</dbReference>
<keyword evidence="2" id="KW-1133">Transmembrane helix</keyword>
<comment type="caution">
    <text evidence="3">The sequence shown here is derived from an EMBL/GenBank/DDBJ whole genome shotgun (WGS) entry which is preliminary data.</text>
</comment>